<dbReference type="AlphaFoldDB" id="A0A0F0CLU1"/>
<dbReference type="InterPro" id="IPR005835">
    <property type="entry name" value="NTP_transferase_dom"/>
</dbReference>
<keyword evidence="7" id="KW-0119">Carbohydrate metabolism</keyword>
<dbReference type="SUPFAM" id="SSF51161">
    <property type="entry name" value="Trimeric LpxA-like enzymes"/>
    <property type="match status" value="1"/>
</dbReference>
<gene>
    <name evidence="10" type="ORF">OMAG_001756</name>
</gene>
<evidence type="ECO:0000256" key="4">
    <source>
        <dbReference type="ARBA" id="ARBA00022695"/>
    </source>
</evidence>
<dbReference type="EC" id="2.7.7.27" evidence="8"/>
<dbReference type="Gene3D" id="2.160.10.10">
    <property type="entry name" value="Hexapeptide repeat proteins"/>
    <property type="match status" value="1"/>
</dbReference>
<evidence type="ECO:0000256" key="3">
    <source>
        <dbReference type="ARBA" id="ARBA00022679"/>
    </source>
</evidence>
<evidence type="ECO:0000259" key="9">
    <source>
        <dbReference type="Pfam" id="PF00483"/>
    </source>
</evidence>
<comment type="similarity">
    <text evidence="1">Belongs to the bacterial/plant glucose-1-phosphate adenylyltransferase family.</text>
</comment>
<dbReference type="GO" id="GO:0008878">
    <property type="term" value="F:glucose-1-phosphate adenylyltransferase activity"/>
    <property type="evidence" value="ECO:0007669"/>
    <property type="project" value="UniProtKB-UniRule"/>
</dbReference>
<dbReference type="PROSITE" id="PS00809">
    <property type="entry name" value="ADP_GLC_PYROPHOSPH_2"/>
    <property type="match status" value="1"/>
</dbReference>
<dbReference type="NCBIfam" id="NF002772">
    <property type="entry name" value="PRK02862.1"/>
    <property type="match status" value="1"/>
</dbReference>
<keyword evidence="4 10" id="KW-0548">Nucleotidyltransferase</keyword>
<accession>A0A0F0CLU1</accession>
<dbReference type="InterPro" id="IPR005836">
    <property type="entry name" value="ADP_Glu_pyroP_CS"/>
</dbReference>
<sequence length="420" mass="47836">MDPLKEVLCVVLGGGRGTRLYPLTKERCKPAVPLFGKHRLIDIPISNCLNADLRKIYILTQFNSESLNKHVSRTYKMESFSKGFVEIMAAEQSMDNTNWFQGTADAVRRCLKHFNDPYIKYVLILSGDQLYRLNLKDVIYYHLEKHAEVTVACNRVSPEETAGFGIMSIDKNSRIVNFVEKPKDISLISKMAITDNGKTSFLGSMGIYMFNKQVLIELLAKNYQIDFGKEVIPEAINVRDTYAYVFDGYWRDIGTIKTFYDENLRFAEQIPPLNMYDETWQIFTKPRYLPPARIENCQIERSIIAEGSKIFASKITHSIIGIRFIVGKGTTIKETITMGCDYYETDQQVEENHMKGIPCLGVGANCHIEKAILDKNVRIGDNVKILNEKNIQNHDGPNYFIRDGIVVINKNTVIPSGTVI</sequence>
<dbReference type="Gene3D" id="3.90.550.10">
    <property type="entry name" value="Spore Coat Polysaccharide Biosynthesis Protein SpsA, Chain A"/>
    <property type="match status" value="1"/>
</dbReference>
<keyword evidence="11" id="KW-1185">Reference proteome</keyword>
<evidence type="ECO:0000256" key="8">
    <source>
        <dbReference type="NCBIfam" id="TIGR02091"/>
    </source>
</evidence>
<evidence type="ECO:0000256" key="1">
    <source>
        <dbReference type="ARBA" id="ARBA00010443"/>
    </source>
</evidence>
<keyword evidence="5" id="KW-0547">Nucleotide-binding</keyword>
<dbReference type="PATRIC" id="fig|1609969.3.peg.1882"/>
<dbReference type="Pfam" id="PF00483">
    <property type="entry name" value="NTP_transferase"/>
    <property type="match status" value="1"/>
</dbReference>
<keyword evidence="2" id="KW-0321">Glycogen metabolism</keyword>
<name>A0A0F0CLU1_9BACT</name>
<dbReference type="CDD" id="cd02508">
    <property type="entry name" value="ADP_Glucose_PP"/>
    <property type="match status" value="1"/>
</dbReference>
<evidence type="ECO:0000313" key="10">
    <source>
        <dbReference type="EMBL" id="KJJ84293.1"/>
    </source>
</evidence>
<protein>
    <recommendedName>
        <fullName evidence="8">Glucose-1-phosphate adenylyltransferase</fullName>
        <ecNumber evidence="8">2.7.7.27</ecNumber>
    </recommendedName>
</protein>
<dbReference type="Pfam" id="PF25247">
    <property type="entry name" value="LbH_GLGC"/>
    <property type="match status" value="1"/>
</dbReference>
<proteinExistence type="inferred from homology"/>
<dbReference type="GO" id="GO:0005978">
    <property type="term" value="P:glycogen biosynthetic process"/>
    <property type="evidence" value="ECO:0007669"/>
    <property type="project" value="UniProtKB-UniRule"/>
</dbReference>
<dbReference type="NCBIfam" id="TIGR02091">
    <property type="entry name" value="glgC"/>
    <property type="match status" value="1"/>
</dbReference>
<dbReference type="PANTHER" id="PTHR43523">
    <property type="entry name" value="GLUCOSE-1-PHOSPHATE ADENYLYLTRANSFERASE-RELATED"/>
    <property type="match status" value="1"/>
</dbReference>
<evidence type="ECO:0000313" key="11">
    <source>
        <dbReference type="Proteomes" id="UP000033428"/>
    </source>
</evidence>
<evidence type="ECO:0000256" key="2">
    <source>
        <dbReference type="ARBA" id="ARBA00022600"/>
    </source>
</evidence>
<reference evidence="10 11" key="1">
    <citation type="submission" date="2015-02" db="EMBL/GenBank/DDBJ databases">
        <title>Single-cell genomics of uncultivated deep-branching MTB reveals a conserved set of magnetosome genes.</title>
        <authorList>
            <person name="Kolinko S."/>
            <person name="Richter M."/>
            <person name="Glockner F.O."/>
            <person name="Brachmann A."/>
            <person name="Schuler D."/>
        </authorList>
    </citation>
    <scope>NUCLEOTIDE SEQUENCE [LARGE SCALE GENOMIC DNA]</scope>
    <source>
        <strain evidence="10">SKK-01</strain>
    </source>
</reference>
<dbReference type="SUPFAM" id="SSF53448">
    <property type="entry name" value="Nucleotide-diphospho-sugar transferases"/>
    <property type="match status" value="1"/>
</dbReference>
<keyword evidence="3 10" id="KW-0808">Transferase</keyword>
<organism evidence="10 11">
    <name type="scientific">Candidatus Omnitrophus magneticus</name>
    <dbReference type="NCBI Taxonomy" id="1609969"/>
    <lineage>
        <taxon>Bacteria</taxon>
        <taxon>Pseudomonadati</taxon>
        <taxon>Candidatus Omnitrophota</taxon>
        <taxon>Candidatus Omnitrophus</taxon>
    </lineage>
</organism>
<dbReference type="GO" id="GO:0005524">
    <property type="term" value="F:ATP binding"/>
    <property type="evidence" value="ECO:0007669"/>
    <property type="project" value="UniProtKB-KW"/>
</dbReference>
<dbReference type="Proteomes" id="UP000033428">
    <property type="component" value="Unassembled WGS sequence"/>
</dbReference>
<dbReference type="InterPro" id="IPR011831">
    <property type="entry name" value="ADP-Glc_PPase"/>
</dbReference>
<dbReference type="InterPro" id="IPR029044">
    <property type="entry name" value="Nucleotide-diphossugar_trans"/>
</dbReference>
<dbReference type="PANTHER" id="PTHR43523:SF12">
    <property type="entry name" value="GLUCOSE-1-PHOSPHATE ADENYLYLTRANSFERASE LARGE SUBUNIT 1, CHLOROPLASTIC-RELATED"/>
    <property type="match status" value="1"/>
</dbReference>
<keyword evidence="6" id="KW-0067">ATP-binding</keyword>
<comment type="caution">
    <text evidence="10">The sequence shown here is derived from an EMBL/GenBank/DDBJ whole genome shotgun (WGS) entry which is preliminary data.</text>
</comment>
<dbReference type="InterPro" id="IPR011004">
    <property type="entry name" value="Trimer_LpxA-like_sf"/>
</dbReference>
<evidence type="ECO:0000256" key="7">
    <source>
        <dbReference type="ARBA" id="ARBA00023277"/>
    </source>
</evidence>
<dbReference type="CDD" id="cd04651">
    <property type="entry name" value="LbH_G1P_AT_C"/>
    <property type="match status" value="1"/>
</dbReference>
<feature type="domain" description="Nucleotidyl transferase" evidence="9">
    <location>
        <begin position="10"/>
        <end position="266"/>
    </location>
</feature>
<evidence type="ECO:0000256" key="5">
    <source>
        <dbReference type="ARBA" id="ARBA00022741"/>
    </source>
</evidence>
<dbReference type="EMBL" id="JYNY01000372">
    <property type="protein sequence ID" value="KJJ84293.1"/>
    <property type="molecule type" value="Genomic_DNA"/>
</dbReference>
<evidence type="ECO:0000256" key="6">
    <source>
        <dbReference type="ARBA" id="ARBA00022840"/>
    </source>
</evidence>